<dbReference type="HOGENOM" id="CLU_009967_0_0_1"/>
<reference evidence="7 8" key="1">
    <citation type="journal article" date="2014" name="Proc. Natl. Acad. Sci. U.S.A.">
        <title>Trajectory and genomic determinants of fungal-pathogen speciation and host adaptation.</title>
        <authorList>
            <person name="Hu X."/>
            <person name="Xiao G."/>
            <person name="Zheng P."/>
            <person name="Shang Y."/>
            <person name="Su Y."/>
            <person name="Zhang X."/>
            <person name="Liu X."/>
            <person name="Zhan S."/>
            <person name="St Leger R.J."/>
            <person name="Wang C."/>
        </authorList>
    </citation>
    <scope>NUCLEOTIDE SEQUENCE [LARGE SCALE GENOMIC DNA]</scope>
    <source>
        <strain evidence="7 8">ARSEF 1941</strain>
    </source>
</reference>
<feature type="domain" description="LIM zinc-binding" evidence="6">
    <location>
        <begin position="674"/>
        <end position="734"/>
    </location>
</feature>
<dbReference type="GO" id="GO:0030695">
    <property type="term" value="F:GTPase regulator activity"/>
    <property type="evidence" value="ECO:0007669"/>
    <property type="project" value="UniProtKB-ARBA"/>
</dbReference>
<dbReference type="GO" id="GO:0003779">
    <property type="term" value="F:actin binding"/>
    <property type="evidence" value="ECO:0007669"/>
    <property type="project" value="TreeGrafter"/>
</dbReference>
<dbReference type="GO" id="GO:0051371">
    <property type="term" value="F:muscle alpha-actinin binding"/>
    <property type="evidence" value="ECO:0007669"/>
    <property type="project" value="TreeGrafter"/>
</dbReference>
<dbReference type="PROSITE" id="PS50023">
    <property type="entry name" value="LIM_DOMAIN_2"/>
    <property type="match status" value="3"/>
</dbReference>
<dbReference type="InterPro" id="IPR001781">
    <property type="entry name" value="Znf_LIM"/>
</dbReference>
<dbReference type="GO" id="GO:0030036">
    <property type="term" value="P:actin cytoskeleton organization"/>
    <property type="evidence" value="ECO:0007669"/>
    <property type="project" value="TreeGrafter"/>
</dbReference>
<dbReference type="Proteomes" id="UP000030816">
    <property type="component" value="Unassembled WGS sequence"/>
</dbReference>
<feature type="domain" description="LIM zinc-binding" evidence="6">
    <location>
        <begin position="578"/>
        <end position="640"/>
    </location>
</feature>
<evidence type="ECO:0000256" key="2">
    <source>
        <dbReference type="ARBA" id="ARBA00022833"/>
    </source>
</evidence>
<dbReference type="GO" id="GO:0031941">
    <property type="term" value="C:filamentous actin"/>
    <property type="evidence" value="ECO:0007669"/>
    <property type="project" value="TreeGrafter"/>
</dbReference>
<feature type="compositionally biased region" description="Polar residues" evidence="5">
    <location>
        <begin position="329"/>
        <end position="348"/>
    </location>
</feature>
<feature type="compositionally biased region" description="Basic and acidic residues" evidence="5">
    <location>
        <begin position="379"/>
        <end position="414"/>
    </location>
</feature>
<keyword evidence="2 4" id="KW-0862">Zinc</keyword>
<feature type="region of interest" description="Disordered" evidence="5">
    <location>
        <begin position="534"/>
        <end position="572"/>
    </location>
</feature>
<evidence type="ECO:0000256" key="1">
    <source>
        <dbReference type="ARBA" id="ARBA00022723"/>
    </source>
</evidence>
<sequence length="800" mass="87623">MKKSSGTKARKVTPPSPTYMSNEQFAKYLSDLRSNRTTRPGGARPLPPSGERSTASRTSLGRHSMDPPPPSQLAGQTSQSSQRRIPSQAPSVGAASVASRYSMSSSGGRDYYPTSPVVPVKPSEAVPTATYMERGQRWMEKEEAFSLREAIETMDIRDGSKDPVDDDSRIYDAALNEAAELVWQHQHGYRQPQPDGPYRYKPHLRKNSYAHARTASVGRYGDDIAPSGLGRDHGPRSVSGSSADSSGSVPGNRASSDSARPAATFTRPTKPYGSVGAGFRRRSSLKRNISGDVERPFSGDQIWEEPEGSVKRGLVSSSGGRASPDKLSSIPQNPLNRSSMNQASSSGMPLTKPLNTVEIHRNPPSQSRNAFYTTNSQRSKVEPEPMAERKNGVEIRSDDIRAATGFRLKDRSAKLPEPTAVSDSPGRPIVSFDTNWQPPEASADVSPDRQPKSSPLNIKVKPQQKPSESMAIPIINVAEVDPPRPLPTPSANIPSISVAGCDDAPRKKDAAPTNTPTIAVEDISATENVPSIVTSGAKQTGRSRPLPAPTPSQPKARKGQMPRGHWSPAIGSIGRPTTTCHECGFPIEGRFVALSGSQERFHPQCFSCFACGTSLEAMEISPEPESQRKARLERIRRRQAGEILDEVAGMTMEEDGDERLRFYCHLDWHELFAPRCKHCQTPILDEHIVALGEHWHYGHFFCAECGDPFEHGMTHIEKDGYAWCIKCQTKRTELRAPKCKMCKTAVIGQYIQALGGEWHEHCFRCAQCEGGFVDGQIFTKEVKGVMVVLCTDCRTRELKA</sequence>
<gene>
    <name evidence="7" type="ORF">MAM_03670</name>
</gene>
<evidence type="ECO:0000313" key="7">
    <source>
        <dbReference type="EMBL" id="KHN98546.1"/>
    </source>
</evidence>
<evidence type="ECO:0000256" key="3">
    <source>
        <dbReference type="ARBA" id="ARBA00023038"/>
    </source>
</evidence>
<organism evidence="7 8">
    <name type="scientific">Metarhizium album (strain ARSEF 1941)</name>
    <dbReference type="NCBI Taxonomy" id="1081103"/>
    <lineage>
        <taxon>Eukaryota</taxon>
        <taxon>Fungi</taxon>
        <taxon>Dikarya</taxon>
        <taxon>Ascomycota</taxon>
        <taxon>Pezizomycotina</taxon>
        <taxon>Sordariomycetes</taxon>
        <taxon>Hypocreomycetidae</taxon>
        <taxon>Hypocreales</taxon>
        <taxon>Clavicipitaceae</taxon>
        <taxon>Metarhizium</taxon>
    </lineage>
</organism>
<proteinExistence type="predicted"/>
<dbReference type="AlphaFoldDB" id="A0A0B2WR58"/>
<dbReference type="SUPFAM" id="SSF57716">
    <property type="entry name" value="Glucocorticoid receptor-like (DNA-binding domain)"/>
    <property type="match status" value="2"/>
</dbReference>
<dbReference type="OrthoDB" id="15567at2759"/>
<feature type="domain" description="LIM zinc-binding" evidence="6">
    <location>
        <begin position="737"/>
        <end position="800"/>
    </location>
</feature>
<accession>A0A0B2WR58</accession>
<dbReference type="GO" id="GO:0046872">
    <property type="term" value="F:metal ion binding"/>
    <property type="evidence" value="ECO:0007669"/>
    <property type="project" value="UniProtKB-KW"/>
</dbReference>
<dbReference type="Pfam" id="PF00412">
    <property type="entry name" value="LIM"/>
    <property type="match status" value="3"/>
</dbReference>
<keyword evidence="3 4" id="KW-0440">LIM domain</keyword>
<feature type="compositionally biased region" description="Basic residues" evidence="5">
    <location>
        <begin position="1"/>
        <end position="11"/>
    </location>
</feature>
<feature type="region of interest" description="Disordered" evidence="5">
    <location>
        <begin position="211"/>
        <end position="467"/>
    </location>
</feature>
<comment type="caution">
    <text evidence="7">The sequence shown here is derived from an EMBL/GenBank/DDBJ whole genome shotgun (WGS) entry which is preliminary data.</text>
</comment>
<dbReference type="PROSITE" id="PS00478">
    <property type="entry name" value="LIM_DOMAIN_1"/>
    <property type="match status" value="1"/>
</dbReference>
<dbReference type="GeneID" id="63738125"/>
<dbReference type="PANTHER" id="PTHR24214:SF38">
    <property type="entry name" value="PDZ AND LIM DOMAIN PROTEIN ZASP-RELATED"/>
    <property type="match status" value="1"/>
</dbReference>
<dbReference type="InterPro" id="IPR050604">
    <property type="entry name" value="PDZ-LIM_domain"/>
</dbReference>
<feature type="compositionally biased region" description="Polar residues" evidence="5">
    <location>
        <begin position="51"/>
        <end position="61"/>
    </location>
</feature>
<evidence type="ECO:0000313" key="8">
    <source>
        <dbReference type="Proteomes" id="UP000030816"/>
    </source>
</evidence>
<feature type="compositionally biased region" description="Polar residues" evidence="5">
    <location>
        <begin position="73"/>
        <end position="90"/>
    </location>
</feature>
<keyword evidence="1 4" id="KW-0479">Metal-binding</keyword>
<dbReference type="FunFam" id="2.10.110.10:FF:000077">
    <property type="entry name" value="LIM domain protein"/>
    <property type="match status" value="1"/>
</dbReference>
<keyword evidence="8" id="KW-1185">Reference proteome</keyword>
<feature type="compositionally biased region" description="Polar residues" evidence="5">
    <location>
        <begin position="363"/>
        <end position="378"/>
    </location>
</feature>
<evidence type="ECO:0000259" key="6">
    <source>
        <dbReference type="PROSITE" id="PS50023"/>
    </source>
</evidence>
<dbReference type="RefSeq" id="XP_040679612.1">
    <property type="nucleotide sequence ID" value="XM_040822469.1"/>
</dbReference>
<dbReference type="CDD" id="cd08368">
    <property type="entry name" value="LIM"/>
    <property type="match status" value="1"/>
</dbReference>
<feature type="compositionally biased region" description="Low complexity" evidence="5">
    <location>
        <begin position="94"/>
        <end position="106"/>
    </location>
</feature>
<feature type="region of interest" description="Disordered" evidence="5">
    <location>
        <begin position="1"/>
        <end position="123"/>
    </location>
</feature>
<feature type="compositionally biased region" description="Low complexity" evidence="5">
    <location>
        <begin position="236"/>
        <end position="251"/>
    </location>
</feature>
<name>A0A0B2WR58_METAS</name>
<dbReference type="EMBL" id="AZHE01000007">
    <property type="protein sequence ID" value="KHN98546.1"/>
    <property type="molecule type" value="Genomic_DNA"/>
</dbReference>
<dbReference type="Gene3D" id="2.10.110.10">
    <property type="entry name" value="Cysteine Rich Protein"/>
    <property type="match status" value="3"/>
</dbReference>
<evidence type="ECO:0000256" key="4">
    <source>
        <dbReference type="PROSITE-ProRule" id="PRU00125"/>
    </source>
</evidence>
<dbReference type="SMART" id="SM00132">
    <property type="entry name" value="LIM"/>
    <property type="match status" value="3"/>
</dbReference>
<dbReference type="STRING" id="1081103.A0A0B2WR58"/>
<dbReference type="GO" id="GO:0001725">
    <property type="term" value="C:stress fiber"/>
    <property type="evidence" value="ECO:0007669"/>
    <property type="project" value="TreeGrafter"/>
</dbReference>
<protein>
    <submittedName>
        <fullName evidence="7">LIM domain protein</fullName>
    </submittedName>
</protein>
<evidence type="ECO:0000256" key="5">
    <source>
        <dbReference type="SAM" id="MobiDB-lite"/>
    </source>
</evidence>
<dbReference type="PANTHER" id="PTHR24214">
    <property type="entry name" value="PDZ AND LIM DOMAIN PROTEIN ZASP"/>
    <property type="match status" value="1"/>
</dbReference>